<evidence type="ECO:0000313" key="1">
    <source>
        <dbReference type="EMBL" id="ASB42249.1"/>
    </source>
</evidence>
<gene>
    <name evidence="1" type="ORF">ADH66_17250</name>
</gene>
<protein>
    <submittedName>
        <fullName evidence="1">Uncharacterized protein</fullName>
    </submittedName>
</protein>
<reference evidence="2" key="1">
    <citation type="submission" date="2017-05" db="EMBL/GenBank/DDBJ databases">
        <title>Improved OligoMM genomes.</title>
        <authorList>
            <person name="Garzetti D."/>
        </authorList>
    </citation>
    <scope>NUCLEOTIDE SEQUENCE [LARGE SCALE GENOMIC DNA]</scope>
    <source>
        <strain evidence="2">KB18</strain>
    </source>
</reference>
<accession>A0ABM6L9R6</accession>
<sequence length="98" mass="10612">MWHILAPASLSSLQGWDAPALKRRAKTIYRQMVKRTPSIGGLTGNSLHVCLVAGMIWLSIYEAAEGAMGNGCFTRSCAPFTWASCSTVNLSRPKVSIN</sequence>
<dbReference type="Proteomes" id="UP000196710">
    <property type="component" value="Chromosome"/>
</dbReference>
<dbReference type="EMBL" id="CP021422">
    <property type="protein sequence ID" value="ASB42249.1"/>
    <property type="molecule type" value="Genomic_DNA"/>
</dbReference>
<evidence type="ECO:0000313" key="2">
    <source>
        <dbReference type="Proteomes" id="UP000196710"/>
    </source>
</evidence>
<organism evidence="1 2">
    <name type="scientific">Acutalibacter muris</name>
    <dbReference type="NCBI Taxonomy" id="1796620"/>
    <lineage>
        <taxon>Bacteria</taxon>
        <taxon>Bacillati</taxon>
        <taxon>Bacillota</taxon>
        <taxon>Clostridia</taxon>
        <taxon>Eubacteriales</taxon>
        <taxon>Acutalibacteraceae</taxon>
        <taxon>Acutalibacter</taxon>
    </lineage>
</organism>
<keyword evidence="2" id="KW-1185">Reference proteome</keyword>
<name>A0ABM6L9R6_9FIRM</name>
<proteinExistence type="predicted"/>